<dbReference type="GO" id="GO:0046983">
    <property type="term" value="F:protein dimerization activity"/>
    <property type="evidence" value="ECO:0007669"/>
    <property type="project" value="InterPro"/>
</dbReference>
<keyword evidence="6" id="KW-0175">Coiled coil</keyword>
<dbReference type="FunFam" id="3.40.1810.10:FF:000006">
    <property type="entry name" value="Agamous-like MADS-box protein AGL62"/>
    <property type="match status" value="1"/>
</dbReference>
<dbReference type="SUPFAM" id="SSF55455">
    <property type="entry name" value="SRF-like"/>
    <property type="match status" value="1"/>
</dbReference>
<dbReference type="PANTHER" id="PTHR11945:SF725">
    <property type="entry name" value="AGAMOUS-LIKE 58-RELATED"/>
    <property type="match status" value="1"/>
</dbReference>
<dbReference type="PANTHER" id="PTHR11945">
    <property type="entry name" value="MADS BOX PROTEIN"/>
    <property type="match status" value="1"/>
</dbReference>
<evidence type="ECO:0000256" key="6">
    <source>
        <dbReference type="SAM" id="Coils"/>
    </source>
</evidence>
<dbReference type="InParanoid" id="A0A059C793"/>
<feature type="coiled-coil region" evidence="6">
    <location>
        <begin position="3"/>
        <end position="30"/>
    </location>
</feature>
<dbReference type="PROSITE" id="PS50066">
    <property type="entry name" value="MADS_BOX_2"/>
    <property type="match status" value="1"/>
</dbReference>
<dbReference type="InterPro" id="IPR036879">
    <property type="entry name" value="TF_MADSbox_sf"/>
</dbReference>
<dbReference type="GO" id="GO:0000981">
    <property type="term" value="F:DNA-binding transcription factor activity, RNA polymerase II-specific"/>
    <property type="evidence" value="ECO:0000318"/>
    <property type="project" value="GO_Central"/>
</dbReference>
<dbReference type="GO" id="GO:0005634">
    <property type="term" value="C:nucleus"/>
    <property type="evidence" value="ECO:0007669"/>
    <property type="project" value="UniProtKB-SubCell"/>
</dbReference>
<dbReference type="SMR" id="A0A059C793"/>
<keyword evidence="2" id="KW-0805">Transcription regulation</keyword>
<dbReference type="PRINTS" id="PR00404">
    <property type="entry name" value="MADSDOMAIN"/>
</dbReference>
<evidence type="ECO:0000313" key="8">
    <source>
        <dbReference type="EMBL" id="KCW74227.1"/>
    </source>
</evidence>
<comment type="subcellular location">
    <subcellularLocation>
        <location evidence="1">Nucleus</location>
    </subcellularLocation>
</comment>
<keyword evidence="5" id="KW-0539">Nucleus</keyword>
<dbReference type="Gene3D" id="3.40.1810.10">
    <property type="entry name" value="Transcription factor, MADS-box"/>
    <property type="match status" value="1"/>
</dbReference>
<dbReference type="SMART" id="SM00432">
    <property type="entry name" value="MADS"/>
    <property type="match status" value="1"/>
</dbReference>
<sequence>MARRQTRGRQRNEMREIEKMEEKLVTFSKRKSGIYKKSSELITLCGSEVGIVTFSPAGKPYSFSHPSIESIANRFRNQNPAQNEGVDTLVESHRRLRFGELSQRHDELVHQVKADKAQGKVLKQKTEARSGEGWWEAPMDGLNLEELRQMKARMEELRRNLKSSINQRNQGATS</sequence>
<dbReference type="GO" id="GO:0006357">
    <property type="term" value="P:regulation of transcription by RNA polymerase II"/>
    <property type="evidence" value="ECO:0000318"/>
    <property type="project" value="GO_Central"/>
</dbReference>
<dbReference type="eggNOG" id="KOG0014">
    <property type="taxonomic scope" value="Eukaryota"/>
</dbReference>
<proteinExistence type="predicted"/>
<organism evidence="8">
    <name type="scientific">Eucalyptus grandis</name>
    <name type="common">Flooded gum</name>
    <dbReference type="NCBI Taxonomy" id="71139"/>
    <lineage>
        <taxon>Eukaryota</taxon>
        <taxon>Viridiplantae</taxon>
        <taxon>Streptophyta</taxon>
        <taxon>Embryophyta</taxon>
        <taxon>Tracheophyta</taxon>
        <taxon>Spermatophyta</taxon>
        <taxon>Magnoliopsida</taxon>
        <taxon>eudicotyledons</taxon>
        <taxon>Gunneridae</taxon>
        <taxon>Pentapetalae</taxon>
        <taxon>rosids</taxon>
        <taxon>malvids</taxon>
        <taxon>Myrtales</taxon>
        <taxon>Myrtaceae</taxon>
        <taxon>Myrtoideae</taxon>
        <taxon>Eucalypteae</taxon>
        <taxon>Eucalyptus</taxon>
    </lineage>
</organism>
<evidence type="ECO:0000256" key="1">
    <source>
        <dbReference type="ARBA" id="ARBA00004123"/>
    </source>
</evidence>
<dbReference type="EMBL" id="KK198757">
    <property type="protein sequence ID" value="KCW74227.1"/>
    <property type="molecule type" value="Genomic_DNA"/>
</dbReference>
<keyword evidence="3" id="KW-0238">DNA-binding</keyword>
<evidence type="ECO:0000256" key="3">
    <source>
        <dbReference type="ARBA" id="ARBA00023125"/>
    </source>
</evidence>
<dbReference type="Gramene" id="KCW74227">
    <property type="protein sequence ID" value="KCW74227"/>
    <property type="gene ID" value="EUGRSUZ_E02866"/>
</dbReference>
<dbReference type="AlphaFoldDB" id="A0A059C793"/>
<evidence type="ECO:0000259" key="7">
    <source>
        <dbReference type="PROSITE" id="PS50066"/>
    </source>
</evidence>
<reference evidence="8" key="1">
    <citation type="submission" date="2013-07" db="EMBL/GenBank/DDBJ databases">
        <title>The genome of Eucalyptus grandis.</title>
        <authorList>
            <person name="Schmutz J."/>
            <person name="Hayes R."/>
            <person name="Myburg A."/>
            <person name="Tuskan G."/>
            <person name="Grattapaglia D."/>
            <person name="Rokhsar D.S."/>
        </authorList>
    </citation>
    <scope>NUCLEOTIDE SEQUENCE</scope>
    <source>
        <tissue evidence="8">Leaf extractions</tissue>
    </source>
</reference>
<dbReference type="OMA" id="KMAEPAY"/>
<name>A0A059C793_EUCGR</name>
<dbReference type="Gene3D" id="6.10.140.920">
    <property type="match status" value="1"/>
</dbReference>
<gene>
    <name evidence="8" type="ORF">EUGRSUZ_E02866</name>
</gene>
<protein>
    <recommendedName>
        <fullName evidence="7">MADS-box domain-containing protein</fullName>
    </recommendedName>
</protein>
<accession>A0A059C793</accession>
<dbReference type="InterPro" id="IPR002100">
    <property type="entry name" value="TF_MADSbox"/>
</dbReference>
<evidence type="ECO:0000256" key="5">
    <source>
        <dbReference type="ARBA" id="ARBA00023242"/>
    </source>
</evidence>
<evidence type="ECO:0000256" key="2">
    <source>
        <dbReference type="ARBA" id="ARBA00023015"/>
    </source>
</evidence>
<evidence type="ECO:0000256" key="4">
    <source>
        <dbReference type="ARBA" id="ARBA00023163"/>
    </source>
</evidence>
<feature type="non-terminal residue" evidence="8">
    <location>
        <position position="174"/>
    </location>
</feature>
<dbReference type="GO" id="GO:0000978">
    <property type="term" value="F:RNA polymerase II cis-regulatory region sequence-specific DNA binding"/>
    <property type="evidence" value="ECO:0000318"/>
    <property type="project" value="GO_Central"/>
</dbReference>
<feature type="domain" description="MADS-box" evidence="7">
    <location>
        <begin position="7"/>
        <end position="67"/>
    </location>
</feature>
<keyword evidence="4" id="KW-0804">Transcription</keyword>
<dbReference type="Pfam" id="PF00319">
    <property type="entry name" value="SRF-TF"/>
    <property type="match status" value="1"/>
</dbReference>